<keyword evidence="3 11" id="KW-0808">Transferase</keyword>
<dbReference type="Pfam" id="PF01728">
    <property type="entry name" value="FtsJ"/>
    <property type="match status" value="1"/>
</dbReference>
<feature type="binding site" evidence="11">
    <location>
        <position position="104"/>
    </location>
    <ligand>
        <name>S-adenosyl-L-methionine</name>
        <dbReference type="ChEBI" id="CHEBI:59789"/>
    </ligand>
</feature>
<evidence type="ECO:0000259" key="14">
    <source>
        <dbReference type="Pfam" id="PF01728"/>
    </source>
</evidence>
<dbReference type="PANTHER" id="PTHR10920">
    <property type="entry name" value="RIBOSOMAL RNA METHYLTRANSFERASE"/>
    <property type="match status" value="1"/>
</dbReference>
<feature type="binding site" evidence="11">
    <location>
        <position position="106"/>
    </location>
    <ligand>
        <name>S-adenosyl-L-methionine</name>
        <dbReference type="ChEBI" id="CHEBI:59789"/>
    </ligand>
</feature>
<accession>A0AA52EFH7</accession>
<comment type="catalytic activity">
    <reaction evidence="10 11">
        <text>uridine(2552) in 23S rRNA + S-adenosyl-L-methionine = 2'-O-methyluridine(2552) in 23S rRNA + S-adenosyl-L-homocysteine + H(+)</text>
        <dbReference type="Rhea" id="RHEA:42720"/>
        <dbReference type="Rhea" id="RHEA-COMP:10202"/>
        <dbReference type="Rhea" id="RHEA-COMP:10203"/>
        <dbReference type="ChEBI" id="CHEBI:15378"/>
        <dbReference type="ChEBI" id="CHEBI:57856"/>
        <dbReference type="ChEBI" id="CHEBI:59789"/>
        <dbReference type="ChEBI" id="CHEBI:65315"/>
        <dbReference type="ChEBI" id="CHEBI:74478"/>
        <dbReference type="EC" id="2.1.1.166"/>
    </reaction>
</comment>
<evidence type="ECO:0000256" key="10">
    <source>
        <dbReference type="ARBA" id="ARBA00048970"/>
    </source>
</evidence>
<dbReference type="InterPro" id="IPR050082">
    <property type="entry name" value="RNA_methyltr_RlmE"/>
</dbReference>
<evidence type="ECO:0000256" key="11">
    <source>
        <dbReference type="HAMAP-Rule" id="MF_01547"/>
    </source>
</evidence>
<comment type="subcellular location">
    <subcellularLocation>
        <location evidence="11">Cytoplasm</location>
    </subcellularLocation>
</comment>
<feature type="binding site" evidence="11">
    <location>
        <position position="124"/>
    </location>
    <ligand>
        <name>S-adenosyl-L-methionine</name>
        <dbReference type="ChEBI" id="CHEBI:59789"/>
    </ligand>
</feature>
<feature type="region of interest" description="Disordered" evidence="13">
    <location>
        <begin position="1"/>
        <end position="52"/>
    </location>
</feature>
<dbReference type="InterPro" id="IPR029063">
    <property type="entry name" value="SAM-dependent_MTases_sf"/>
</dbReference>
<dbReference type="PANTHER" id="PTHR10920:SF18">
    <property type="entry name" value="RRNA METHYLTRANSFERASE 2, MITOCHONDRIAL"/>
    <property type="match status" value="1"/>
</dbReference>
<keyword evidence="11" id="KW-0963">Cytoplasm</keyword>
<evidence type="ECO:0000256" key="5">
    <source>
        <dbReference type="ARBA" id="ARBA00037569"/>
    </source>
</evidence>
<evidence type="ECO:0000256" key="4">
    <source>
        <dbReference type="ARBA" id="ARBA00022691"/>
    </source>
</evidence>
<dbReference type="HAMAP" id="MF_01547">
    <property type="entry name" value="RNA_methyltr_E"/>
    <property type="match status" value="1"/>
</dbReference>
<evidence type="ECO:0000256" key="7">
    <source>
        <dbReference type="ARBA" id="ARBA00041129"/>
    </source>
</evidence>
<dbReference type="Gene3D" id="3.40.50.150">
    <property type="entry name" value="Vaccinia Virus protein VP39"/>
    <property type="match status" value="1"/>
</dbReference>
<evidence type="ECO:0000256" key="2">
    <source>
        <dbReference type="ARBA" id="ARBA00022603"/>
    </source>
</evidence>
<feature type="compositionally biased region" description="Polar residues" evidence="13">
    <location>
        <begin position="1"/>
        <end position="10"/>
    </location>
</feature>
<feature type="active site" description="Proton acceptor" evidence="11 12">
    <location>
        <position position="204"/>
    </location>
</feature>
<dbReference type="Proteomes" id="UP001268683">
    <property type="component" value="Chromosome"/>
</dbReference>
<dbReference type="GO" id="GO:0008650">
    <property type="term" value="F:rRNA (uridine-2'-O-)-methyltransferase activity"/>
    <property type="evidence" value="ECO:0007669"/>
    <property type="project" value="UniProtKB-UniRule"/>
</dbReference>
<keyword evidence="2 11" id="KW-0489">Methyltransferase</keyword>
<evidence type="ECO:0000256" key="8">
    <source>
        <dbReference type="ARBA" id="ARBA00041995"/>
    </source>
</evidence>
<gene>
    <name evidence="11" type="primary">rlmE</name>
    <name evidence="11" type="synonym">ftsJ</name>
    <name evidence="11" type="synonym">rrmJ</name>
    <name evidence="15" type="ORF">QGN29_11440</name>
</gene>
<name>A0AA52EFH7_9PROT</name>
<dbReference type="EMBL" id="CP123872">
    <property type="protein sequence ID" value="WND02163.1"/>
    <property type="molecule type" value="Genomic_DNA"/>
</dbReference>
<dbReference type="GO" id="GO:0005737">
    <property type="term" value="C:cytoplasm"/>
    <property type="evidence" value="ECO:0007669"/>
    <property type="project" value="UniProtKB-SubCell"/>
</dbReference>
<evidence type="ECO:0000256" key="12">
    <source>
        <dbReference type="PIRSR" id="PIRSR005461-1"/>
    </source>
</evidence>
<feature type="binding site" evidence="11">
    <location>
        <position position="164"/>
    </location>
    <ligand>
        <name>S-adenosyl-L-methionine</name>
        <dbReference type="ChEBI" id="CHEBI:59789"/>
    </ligand>
</feature>
<feature type="compositionally biased region" description="Basic and acidic residues" evidence="13">
    <location>
        <begin position="29"/>
        <end position="39"/>
    </location>
</feature>
<keyword evidence="16" id="KW-1185">Reference proteome</keyword>
<comment type="function">
    <text evidence="5 11">Specifically methylates the uridine in position 2552 of 23S rRNA at the 2'-O position of the ribose in the fully assembled 50S ribosomal subunit.</text>
</comment>
<keyword evidence="4 11" id="KW-0949">S-adenosyl-L-methionine</keyword>
<dbReference type="EC" id="2.1.1.166" evidence="6 11"/>
<proteinExistence type="inferred from homology"/>
<dbReference type="PIRSF" id="PIRSF005461">
    <property type="entry name" value="23S_rRNA_mtase"/>
    <property type="match status" value="1"/>
</dbReference>
<dbReference type="KEGG" id="tmk:QGN29_11440"/>
<evidence type="ECO:0000256" key="13">
    <source>
        <dbReference type="SAM" id="MobiDB-lite"/>
    </source>
</evidence>
<feature type="domain" description="Ribosomal RNA methyltransferase FtsJ" evidence="14">
    <location>
        <begin position="72"/>
        <end position="247"/>
    </location>
</feature>
<evidence type="ECO:0000256" key="6">
    <source>
        <dbReference type="ARBA" id="ARBA00038861"/>
    </source>
</evidence>
<dbReference type="RefSeq" id="WP_310797998.1">
    <property type="nucleotide sequence ID" value="NZ_CP123872.1"/>
</dbReference>
<dbReference type="SUPFAM" id="SSF53335">
    <property type="entry name" value="S-adenosyl-L-methionine-dependent methyltransferases"/>
    <property type="match status" value="1"/>
</dbReference>
<comment type="similarity">
    <text evidence="11">Belongs to the class I-like SAM-binding methyltransferase superfamily. RNA methyltransferase RlmE family.</text>
</comment>
<dbReference type="InterPro" id="IPR015507">
    <property type="entry name" value="rRNA-MeTfrase_E"/>
</dbReference>
<evidence type="ECO:0000256" key="1">
    <source>
        <dbReference type="ARBA" id="ARBA00022552"/>
    </source>
</evidence>
<dbReference type="AlphaFoldDB" id="A0AA52EFH7"/>
<evidence type="ECO:0000256" key="9">
    <source>
        <dbReference type="ARBA" id="ARBA00042745"/>
    </source>
</evidence>
<dbReference type="InterPro" id="IPR002877">
    <property type="entry name" value="RNA_MeTrfase_FtsJ_dom"/>
</dbReference>
<keyword evidence="1 11" id="KW-0698">rRNA processing</keyword>
<evidence type="ECO:0000313" key="15">
    <source>
        <dbReference type="EMBL" id="WND02163.1"/>
    </source>
</evidence>
<sequence>MTKKSWSSRQGNERTRVSSQTESSALGDTRSRARGENKVRVKTARGRTTSSQRWLQRQLNDPYVAEANRLGYRSRAAFKLKEIDDKYDILSGARRIVDLGCAPGGWTQYICEKLAGKAQIIGIDLQEVEPIQGAKMWVKDFMDPDAEHELMAELEGPADVVLSDMANASTGHKQTDHLKTIALAEAALDFAIKVLVKDGHFAAKILQGGSDKVVVDKLNQHFHKVRHFKPPSSRQGSTEWFVVAQGFKGRKDPK</sequence>
<organism evidence="15 16">
    <name type="scientific">Temperatibacter marinus</name>
    <dbReference type="NCBI Taxonomy" id="1456591"/>
    <lineage>
        <taxon>Bacteria</taxon>
        <taxon>Pseudomonadati</taxon>
        <taxon>Pseudomonadota</taxon>
        <taxon>Alphaproteobacteria</taxon>
        <taxon>Kordiimonadales</taxon>
        <taxon>Temperatibacteraceae</taxon>
        <taxon>Temperatibacter</taxon>
    </lineage>
</organism>
<protein>
    <recommendedName>
        <fullName evidence="7 11">Ribosomal RNA large subunit methyltransferase E</fullName>
        <ecNumber evidence="6 11">2.1.1.166</ecNumber>
    </recommendedName>
    <alternativeName>
        <fullName evidence="9 11">23S rRNA Um2552 methyltransferase</fullName>
    </alternativeName>
    <alternativeName>
        <fullName evidence="8 11">rRNA (uridine-2'-O-)-methyltransferase</fullName>
    </alternativeName>
</protein>
<evidence type="ECO:0000256" key="3">
    <source>
        <dbReference type="ARBA" id="ARBA00022679"/>
    </source>
</evidence>
<reference evidence="15" key="1">
    <citation type="submission" date="2023-04" db="EMBL/GenBank/DDBJ databases">
        <title>Complete genome sequence of Temperatibacter marinus.</title>
        <authorList>
            <person name="Rong J.-C."/>
            <person name="Yi M.-L."/>
            <person name="Zhao Q."/>
        </authorList>
    </citation>
    <scope>NUCLEOTIDE SEQUENCE</scope>
    <source>
        <strain evidence="15">NBRC 110045</strain>
    </source>
</reference>
<feature type="binding site" evidence="11">
    <location>
        <position position="140"/>
    </location>
    <ligand>
        <name>S-adenosyl-L-methionine</name>
        <dbReference type="ChEBI" id="CHEBI:59789"/>
    </ligand>
</feature>
<evidence type="ECO:0000313" key="16">
    <source>
        <dbReference type="Proteomes" id="UP001268683"/>
    </source>
</evidence>
<feature type="compositionally biased region" description="Polar residues" evidence="13">
    <location>
        <begin position="17"/>
        <end position="26"/>
    </location>
</feature>